<keyword evidence="3" id="KW-0808">Transferase</keyword>
<dbReference type="GO" id="GO:0035556">
    <property type="term" value="P:intracellular signal transduction"/>
    <property type="evidence" value="ECO:0000318"/>
    <property type="project" value="GO_Central"/>
</dbReference>
<dbReference type="GO" id="GO:0005634">
    <property type="term" value="C:nucleus"/>
    <property type="evidence" value="ECO:0000318"/>
    <property type="project" value="GO_Central"/>
</dbReference>
<evidence type="ECO:0000256" key="2">
    <source>
        <dbReference type="ARBA" id="ARBA00022527"/>
    </source>
</evidence>
<dbReference type="Pfam" id="PF00069">
    <property type="entry name" value="Pkinase"/>
    <property type="match status" value="1"/>
</dbReference>
<accession>A0A059C755</accession>
<evidence type="ECO:0000256" key="3">
    <source>
        <dbReference type="ARBA" id="ARBA00022679"/>
    </source>
</evidence>
<organism evidence="8">
    <name type="scientific">Eucalyptus grandis</name>
    <name type="common">Flooded gum</name>
    <dbReference type="NCBI Taxonomy" id="71139"/>
    <lineage>
        <taxon>Eukaryota</taxon>
        <taxon>Viridiplantae</taxon>
        <taxon>Streptophyta</taxon>
        <taxon>Embryophyta</taxon>
        <taxon>Tracheophyta</taxon>
        <taxon>Spermatophyta</taxon>
        <taxon>Magnoliopsida</taxon>
        <taxon>eudicotyledons</taxon>
        <taxon>Gunneridae</taxon>
        <taxon>Pentapetalae</taxon>
        <taxon>rosids</taxon>
        <taxon>malvids</taxon>
        <taxon>Myrtales</taxon>
        <taxon>Myrtaceae</taxon>
        <taxon>Myrtoideae</taxon>
        <taxon>Eucalypteae</taxon>
        <taxon>Eucalyptus</taxon>
    </lineage>
</organism>
<evidence type="ECO:0000256" key="5">
    <source>
        <dbReference type="ARBA" id="ARBA00022777"/>
    </source>
</evidence>
<protein>
    <recommendedName>
        <fullName evidence="7">Protein kinase domain-containing protein</fullName>
    </recommendedName>
</protein>
<keyword evidence="5" id="KW-0418">Kinase</keyword>
<evidence type="ECO:0000259" key="7">
    <source>
        <dbReference type="PROSITE" id="PS50011"/>
    </source>
</evidence>
<dbReference type="STRING" id="71139.A0A059C755"/>
<dbReference type="SUPFAM" id="SSF56112">
    <property type="entry name" value="Protein kinase-like (PK-like)"/>
    <property type="match status" value="1"/>
</dbReference>
<dbReference type="InterPro" id="IPR008271">
    <property type="entry name" value="Ser/Thr_kinase_AS"/>
</dbReference>
<dbReference type="InterPro" id="IPR011009">
    <property type="entry name" value="Kinase-like_dom_sf"/>
</dbReference>
<name>A0A059C755_EUCGR</name>
<dbReference type="GO" id="GO:0005516">
    <property type="term" value="F:calmodulin binding"/>
    <property type="evidence" value="ECO:0000318"/>
    <property type="project" value="GO_Central"/>
</dbReference>
<feature type="domain" description="Protein kinase" evidence="7">
    <location>
        <begin position="1"/>
        <end position="214"/>
    </location>
</feature>
<proteinExistence type="inferred from homology"/>
<dbReference type="GO" id="GO:0009931">
    <property type="term" value="F:calcium-dependent protein serine/threonine kinase activity"/>
    <property type="evidence" value="ECO:0000318"/>
    <property type="project" value="GO_Central"/>
</dbReference>
<dbReference type="InParanoid" id="A0A059C755"/>
<dbReference type="InterPro" id="IPR000719">
    <property type="entry name" value="Prot_kinase_dom"/>
</dbReference>
<dbReference type="SMART" id="SM00220">
    <property type="entry name" value="S_TKc"/>
    <property type="match status" value="1"/>
</dbReference>
<dbReference type="GO" id="GO:0005524">
    <property type="term" value="F:ATP binding"/>
    <property type="evidence" value="ECO:0007669"/>
    <property type="project" value="UniProtKB-KW"/>
</dbReference>
<evidence type="ECO:0000256" key="1">
    <source>
        <dbReference type="ARBA" id="ARBA00005354"/>
    </source>
</evidence>
<dbReference type="PROSITE" id="PS50011">
    <property type="entry name" value="PROTEIN_KINASE_DOM"/>
    <property type="match status" value="1"/>
</dbReference>
<dbReference type="EMBL" id="KK198757">
    <property type="protein sequence ID" value="KCW73770.1"/>
    <property type="molecule type" value="Genomic_DNA"/>
</dbReference>
<gene>
    <name evidence="8" type="ORF">EUGRSUZ_E02371</name>
</gene>
<dbReference type="GO" id="GO:0005737">
    <property type="term" value="C:cytoplasm"/>
    <property type="evidence" value="ECO:0000318"/>
    <property type="project" value="GO_Central"/>
</dbReference>
<dbReference type="InterPro" id="IPR050205">
    <property type="entry name" value="CDPK_Ser/Thr_kinases"/>
</dbReference>
<sequence length="214" mass="23610">MPIMSKTLEHIPVPDVMGRSRFGTIFHCFSPTDNSFAACKVIDKSRPSDATYQQCLVNEPKLMTLLSLTLTSSGSSTPTRPATASPSCSSSANLTLCDCIFVVHWDVKPENMLFDSRDALKLAGFGSVAWLHEGGSVEGAMGTPYYAAPEVLMGWEYGEVVDMWRLGVVLYMMIVGLPPFRGKSALEFFEAVLRGNQRFPARAFTTSQRPHRNF</sequence>
<keyword evidence="4" id="KW-0547">Nucleotide-binding</keyword>
<reference evidence="8" key="1">
    <citation type="submission" date="2013-07" db="EMBL/GenBank/DDBJ databases">
        <title>The genome of Eucalyptus grandis.</title>
        <authorList>
            <person name="Schmutz J."/>
            <person name="Hayes R."/>
            <person name="Myburg A."/>
            <person name="Tuskan G."/>
            <person name="Grattapaglia D."/>
            <person name="Rokhsar D.S."/>
        </authorList>
    </citation>
    <scope>NUCLEOTIDE SEQUENCE</scope>
    <source>
        <tissue evidence="8">Leaf extractions</tissue>
    </source>
</reference>
<dbReference type="GO" id="GO:0004683">
    <property type="term" value="F:calcium/calmodulin-dependent protein kinase activity"/>
    <property type="evidence" value="ECO:0000318"/>
    <property type="project" value="GO_Central"/>
</dbReference>
<dbReference type="Gene3D" id="1.10.510.10">
    <property type="entry name" value="Transferase(Phosphotransferase) domain 1"/>
    <property type="match status" value="1"/>
</dbReference>
<evidence type="ECO:0000313" key="8">
    <source>
        <dbReference type="EMBL" id="KCW73770.1"/>
    </source>
</evidence>
<keyword evidence="6" id="KW-0067">ATP-binding</keyword>
<evidence type="ECO:0000256" key="4">
    <source>
        <dbReference type="ARBA" id="ARBA00022741"/>
    </source>
</evidence>
<dbReference type="PANTHER" id="PTHR24349">
    <property type="entry name" value="SERINE/THREONINE-PROTEIN KINASE"/>
    <property type="match status" value="1"/>
</dbReference>
<evidence type="ECO:0000256" key="6">
    <source>
        <dbReference type="ARBA" id="ARBA00022840"/>
    </source>
</evidence>
<dbReference type="AlphaFoldDB" id="A0A059C755"/>
<dbReference type="Gramene" id="KCW73770">
    <property type="protein sequence ID" value="KCW73770"/>
    <property type="gene ID" value="EUGRSUZ_E02371"/>
</dbReference>
<keyword evidence="2" id="KW-0723">Serine/threonine-protein kinase</keyword>
<comment type="similarity">
    <text evidence="1">Belongs to the protein kinase superfamily. CAMK Ser/Thr protein kinase family. CaMK subfamily.</text>
</comment>
<dbReference type="PROSITE" id="PS00108">
    <property type="entry name" value="PROTEIN_KINASE_ST"/>
    <property type="match status" value="1"/>
</dbReference>